<comment type="caution">
    <text evidence="5">The sequence shown here is derived from an EMBL/GenBank/DDBJ whole genome shotgun (WGS) entry which is preliminary data.</text>
</comment>
<gene>
    <name evidence="5" type="ORF">WMQ36_15600</name>
</gene>
<accession>A0ABV1D7M2</accession>
<reference evidence="5 6" key="1">
    <citation type="submission" date="2024-03" db="EMBL/GenBank/DDBJ databases">
        <title>Human intestinal bacterial collection.</title>
        <authorList>
            <person name="Pauvert C."/>
            <person name="Hitch T.C.A."/>
            <person name="Clavel T."/>
        </authorList>
    </citation>
    <scope>NUCLEOTIDE SEQUENCE [LARGE SCALE GENOMIC DNA]</scope>
    <source>
        <strain evidence="5 6">CLA-SR-H021</strain>
    </source>
</reference>
<evidence type="ECO:0000256" key="3">
    <source>
        <dbReference type="ARBA" id="ARBA00023163"/>
    </source>
</evidence>
<dbReference type="EMBL" id="JBBMFM010000060">
    <property type="protein sequence ID" value="MEQ2426398.1"/>
    <property type="molecule type" value="Genomic_DNA"/>
</dbReference>
<evidence type="ECO:0000256" key="2">
    <source>
        <dbReference type="ARBA" id="ARBA00023125"/>
    </source>
</evidence>
<dbReference type="Pfam" id="PF08461">
    <property type="entry name" value="WHD_RNase_R"/>
    <property type="match status" value="1"/>
</dbReference>
<keyword evidence="2" id="KW-0238">DNA-binding</keyword>
<dbReference type="SUPFAM" id="SSF48008">
    <property type="entry name" value="GntR ligand-binding domain-like"/>
    <property type="match status" value="1"/>
</dbReference>
<evidence type="ECO:0000313" key="5">
    <source>
        <dbReference type="EMBL" id="MEQ2426398.1"/>
    </source>
</evidence>
<dbReference type="RefSeq" id="WP_008715952.1">
    <property type="nucleotide sequence ID" value="NZ_JAJFDX010000008.1"/>
</dbReference>
<dbReference type="InterPro" id="IPR013668">
    <property type="entry name" value="RNase_R_HTH_12"/>
</dbReference>
<name>A0ABV1D7M2_9FIRM</name>
<sequence length="258" mass="28507">MPDIPLTLSLDELKEVFPIQSDLIDYMIFMCLLQKNEPTGSWTLKELFDQAGLKVGTATIGRNLKMMDSHGYTVQVANKGRILTDLGLEKAAHLRSQAAGQGFSKGLMSITQSTDLKALTDILYARLALERETASLAAVHADDNDIEELRWSVSQHKHSVSLGNSSAGTGLDFHLVLARASKNQAMYTALNLLIYQQRCIEWNAQSEGILEYPATYADIHEEILNAVCLHDSVLASHLTESHLMEIIQEIQKNTGPVS</sequence>
<dbReference type="SMART" id="SM00895">
    <property type="entry name" value="FCD"/>
    <property type="match status" value="1"/>
</dbReference>
<dbReference type="InterPro" id="IPR011711">
    <property type="entry name" value="GntR_C"/>
</dbReference>
<protein>
    <submittedName>
        <fullName evidence="5">FCD domain-containing protein</fullName>
    </submittedName>
</protein>
<keyword evidence="1" id="KW-0805">Transcription regulation</keyword>
<dbReference type="Proteomes" id="UP001454086">
    <property type="component" value="Unassembled WGS sequence"/>
</dbReference>
<organism evidence="5 6">
    <name type="scientific">Enterocloster hominis</name>
    <name type="common">ex Hitch et al. 2024</name>
    <dbReference type="NCBI Taxonomy" id="1917870"/>
    <lineage>
        <taxon>Bacteria</taxon>
        <taxon>Bacillati</taxon>
        <taxon>Bacillota</taxon>
        <taxon>Clostridia</taxon>
        <taxon>Lachnospirales</taxon>
        <taxon>Lachnospiraceae</taxon>
        <taxon>Enterocloster</taxon>
    </lineage>
</organism>
<proteinExistence type="predicted"/>
<dbReference type="InterPro" id="IPR008920">
    <property type="entry name" value="TF_FadR/GntR_C"/>
</dbReference>
<feature type="domain" description="GntR C-terminal" evidence="4">
    <location>
        <begin position="121"/>
        <end position="245"/>
    </location>
</feature>
<dbReference type="Gene3D" id="1.20.120.530">
    <property type="entry name" value="GntR ligand-binding domain-like"/>
    <property type="match status" value="1"/>
</dbReference>
<keyword evidence="6" id="KW-1185">Reference proteome</keyword>
<evidence type="ECO:0000256" key="1">
    <source>
        <dbReference type="ARBA" id="ARBA00023015"/>
    </source>
</evidence>
<evidence type="ECO:0000259" key="4">
    <source>
        <dbReference type="SMART" id="SM00895"/>
    </source>
</evidence>
<keyword evidence="3" id="KW-0804">Transcription</keyword>
<evidence type="ECO:0000313" key="6">
    <source>
        <dbReference type="Proteomes" id="UP001454086"/>
    </source>
</evidence>
<dbReference type="Pfam" id="PF07729">
    <property type="entry name" value="FCD"/>
    <property type="match status" value="1"/>
</dbReference>